<dbReference type="EMBL" id="JH598026">
    <property type="status" value="NOT_ANNOTATED_CDS"/>
    <property type="molecule type" value="Genomic_DNA"/>
</dbReference>
<name>M4BXJ1_HYAAE</name>
<dbReference type="HOGENOM" id="CLU_3091385_0_0_1"/>
<keyword evidence="3" id="KW-1185">Reference proteome</keyword>
<reference evidence="3" key="1">
    <citation type="journal article" date="2010" name="Science">
        <title>Signatures of adaptation to obligate biotrophy in the Hyaloperonospora arabidopsidis genome.</title>
        <authorList>
            <person name="Baxter L."/>
            <person name="Tripathy S."/>
            <person name="Ishaque N."/>
            <person name="Boot N."/>
            <person name="Cabral A."/>
            <person name="Kemen E."/>
            <person name="Thines M."/>
            <person name="Ah-Fong A."/>
            <person name="Anderson R."/>
            <person name="Badejoko W."/>
            <person name="Bittner-Eddy P."/>
            <person name="Boore J.L."/>
            <person name="Chibucos M.C."/>
            <person name="Coates M."/>
            <person name="Dehal P."/>
            <person name="Delehaunty K."/>
            <person name="Dong S."/>
            <person name="Downton P."/>
            <person name="Dumas B."/>
            <person name="Fabro G."/>
            <person name="Fronick C."/>
            <person name="Fuerstenberg S.I."/>
            <person name="Fulton L."/>
            <person name="Gaulin E."/>
            <person name="Govers F."/>
            <person name="Hughes L."/>
            <person name="Humphray S."/>
            <person name="Jiang R.H."/>
            <person name="Judelson H."/>
            <person name="Kamoun S."/>
            <person name="Kyung K."/>
            <person name="Meijer H."/>
            <person name="Minx P."/>
            <person name="Morris P."/>
            <person name="Nelson J."/>
            <person name="Phuntumart V."/>
            <person name="Qutob D."/>
            <person name="Rehmany A."/>
            <person name="Rougon-Cardoso A."/>
            <person name="Ryden P."/>
            <person name="Torto-Alalibo T."/>
            <person name="Studholme D."/>
            <person name="Wang Y."/>
            <person name="Win J."/>
            <person name="Wood J."/>
            <person name="Clifton S.W."/>
            <person name="Rogers J."/>
            <person name="Van den Ackerveken G."/>
            <person name="Jones J.D."/>
            <person name="McDowell J.M."/>
            <person name="Beynon J."/>
            <person name="Tyler B.M."/>
        </authorList>
    </citation>
    <scope>NUCLEOTIDE SEQUENCE [LARGE SCALE GENOMIC DNA]</scope>
    <source>
        <strain evidence="3">Emoy2</strain>
    </source>
</reference>
<evidence type="ECO:0000313" key="3">
    <source>
        <dbReference type="Proteomes" id="UP000011713"/>
    </source>
</evidence>
<protein>
    <submittedName>
        <fullName evidence="2">Uncharacterized protein</fullName>
    </submittedName>
</protein>
<feature type="region of interest" description="Disordered" evidence="1">
    <location>
        <begin position="22"/>
        <end position="52"/>
    </location>
</feature>
<dbReference type="VEuPathDB" id="FungiDB:HpaG811272"/>
<sequence>MTAAMITHVVASRGILGKWENGRYRGSGQEPRAPCVGQRPGDRMGHQYPPDN</sequence>
<dbReference type="AlphaFoldDB" id="M4BXJ1"/>
<proteinExistence type="predicted"/>
<dbReference type="InParanoid" id="M4BXJ1"/>
<organism evidence="2 3">
    <name type="scientific">Hyaloperonospora arabidopsidis (strain Emoy2)</name>
    <name type="common">Downy mildew agent</name>
    <name type="synonym">Peronospora arabidopsidis</name>
    <dbReference type="NCBI Taxonomy" id="559515"/>
    <lineage>
        <taxon>Eukaryota</taxon>
        <taxon>Sar</taxon>
        <taxon>Stramenopiles</taxon>
        <taxon>Oomycota</taxon>
        <taxon>Peronosporomycetes</taxon>
        <taxon>Peronosporales</taxon>
        <taxon>Peronosporaceae</taxon>
        <taxon>Hyaloperonospora</taxon>
    </lineage>
</organism>
<dbReference type="EnsemblProtists" id="HpaT811272">
    <property type="protein sequence ID" value="HpaP811272"/>
    <property type="gene ID" value="HpaG811272"/>
</dbReference>
<dbReference type="Proteomes" id="UP000011713">
    <property type="component" value="Unassembled WGS sequence"/>
</dbReference>
<reference evidence="2" key="2">
    <citation type="submission" date="2015-06" db="UniProtKB">
        <authorList>
            <consortium name="EnsemblProtists"/>
        </authorList>
    </citation>
    <scope>IDENTIFICATION</scope>
    <source>
        <strain evidence="2">Emoy2</strain>
    </source>
</reference>
<evidence type="ECO:0000313" key="2">
    <source>
        <dbReference type="EnsemblProtists" id="HpaP811272"/>
    </source>
</evidence>
<accession>M4BXJ1</accession>
<evidence type="ECO:0000256" key="1">
    <source>
        <dbReference type="SAM" id="MobiDB-lite"/>
    </source>
</evidence>